<sequence>MWKPAFKEAGVVFCVAAVVLVAVYSLWFFDFHPEFEPFAGHDVETAVIPGKAFQPLVAGGGFLDGDTGVITAFAEGQAILSMPINFLAEDFPFIKFNIEGITTWANAAVYWRRADEPELLYNLPLNQSWGELTQVAMVYGKDKYRGRIIELAIGFHSDPTDHDNNGEPIRMNGAELRPFSAAAVAEQIFEDWTNPPLWGGWSNNIVRGIHAAGMVYPNLVANLLVVTGLLVAGLWRLGKKLRKKAIPSHRLLATALCLCLMGWVFNDALRWHWRIAQLADTHERYAGLPLEERIRNNPIRCGRRDDCFEHLLPYF</sequence>
<accession>B8KVY1</accession>
<name>B8KVY1_9GAMM</name>
<dbReference type="Proteomes" id="UP000004699">
    <property type="component" value="Unassembled WGS sequence"/>
</dbReference>
<dbReference type="HOGENOM" id="CLU_882243_0_0_6"/>
<dbReference type="EMBL" id="DS999411">
    <property type="protein sequence ID" value="EED35202.1"/>
    <property type="molecule type" value="Genomic_DNA"/>
</dbReference>
<organism evidence="2 3">
    <name type="scientific">Luminiphilus syltensis NOR5-1B</name>
    <dbReference type="NCBI Taxonomy" id="565045"/>
    <lineage>
        <taxon>Bacteria</taxon>
        <taxon>Pseudomonadati</taxon>
        <taxon>Pseudomonadota</taxon>
        <taxon>Gammaproteobacteria</taxon>
        <taxon>Cellvibrionales</taxon>
        <taxon>Halieaceae</taxon>
        <taxon>Luminiphilus</taxon>
    </lineage>
</organism>
<protein>
    <submittedName>
        <fullName evidence="2">Uncharacterized protein</fullName>
    </submittedName>
</protein>
<evidence type="ECO:0000313" key="2">
    <source>
        <dbReference type="EMBL" id="EED35202.1"/>
    </source>
</evidence>
<proteinExistence type="predicted"/>
<keyword evidence="1" id="KW-1133">Transmembrane helix</keyword>
<keyword evidence="1" id="KW-0812">Transmembrane</keyword>
<evidence type="ECO:0000256" key="1">
    <source>
        <dbReference type="SAM" id="Phobius"/>
    </source>
</evidence>
<feature type="transmembrane region" description="Helical" evidence="1">
    <location>
        <begin position="9"/>
        <end position="29"/>
    </location>
</feature>
<reference evidence="3" key="1">
    <citation type="journal article" date="2013" name="BMC Microbiol.">
        <title>Taxonomy and evolution of bacteriochlorophyll a-containing members of the OM60/NOR5 clade of marine gammaproteobacteria: description of Luminiphilus syltensis gen. nov., sp. nov., reclassification of Haliea rubra as Pseudohaliea rubra gen. nov., comb. nov., and emendation of Chromatocurvus halotolerans.</title>
        <authorList>
            <person name="Spring S."/>
            <person name="Riedel T."/>
            <person name="Sproer C."/>
            <person name="Yan S."/>
            <person name="Harder J."/>
            <person name="Fuchs B.M."/>
        </authorList>
    </citation>
    <scope>NUCLEOTIDE SEQUENCE [LARGE SCALE GENOMIC DNA]</scope>
    <source>
        <strain evidence="3">NOR51-B</strain>
    </source>
</reference>
<gene>
    <name evidence="2" type="ORF">NOR51B_1147</name>
</gene>
<keyword evidence="3" id="KW-1185">Reference proteome</keyword>
<dbReference type="STRING" id="565045.NOR51B_1147"/>
<dbReference type="AlphaFoldDB" id="B8KVY1"/>
<evidence type="ECO:0000313" key="3">
    <source>
        <dbReference type="Proteomes" id="UP000004699"/>
    </source>
</evidence>
<feature type="transmembrane region" description="Helical" evidence="1">
    <location>
        <begin position="219"/>
        <end position="237"/>
    </location>
</feature>
<keyword evidence="1" id="KW-0472">Membrane</keyword>
<feature type="transmembrane region" description="Helical" evidence="1">
    <location>
        <begin position="249"/>
        <end position="265"/>
    </location>
</feature>